<dbReference type="InterPro" id="IPR001387">
    <property type="entry name" value="Cro/C1-type_HTH"/>
</dbReference>
<feature type="domain" description="HTH cro/C1-type" evidence="2">
    <location>
        <begin position="10"/>
        <end position="63"/>
    </location>
</feature>
<sequence>MSPKSLSQQMRDRRKQLGLRQGDMALRIGMSQQHYQRVEAGHDVRLSTLLRIADGLKLDIMLMPKEHSAEVQASLSELEAGATTVTPGHGQLGESAAPGHWDDLVDDSDD</sequence>
<dbReference type="Pfam" id="PF01381">
    <property type="entry name" value="HTH_3"/>
    <property type="match status" value="1"/>
</dbReference>
<gene>
    <name evidence="3" type="ORF">MNBD_GAMMA13-244</name>
</gene>
<evidence type="ECO:0000313" key="3">
    <source>
        <dbReference type="EMBL" id="VAW76973.1"/>
    </source>
</evidence>
<proteinExistence type="predicted"/>
<dbReference type="SUPFAM" id="SSF47413">
    <property type="entry name" value="lambda repressor-like DNA-binding domains"/>
    <property type="match status" value="1"/>
</dbReference>
<dbReference type="AlphaFoldDB" id="A0A3B0YLG3"/>
<protein>
    <recommendedName>
        <fullName evidence="2">HTH cro/C1-type domain-containing protein</fullName>
    </recommendedName>
</protein>
<dbReference type="Gene3D" id="1.10.260.40">
    <property type="entry name" value="lambda repressor-like DNA-binding domains"/>
    <property type="match status" value="1"/>
</dbReference>
<evidence type="ECO:0000256" key="1">
    <source>
        <dbReference type="SAM" id="MobiDB-lite"/>
    </source>
</evidence>
<dbReference type="SMART" id="SM00530">
    <property type="entry name" value="HTH_XRE"/>
    <property type="match status" value="1"/>
</dbReference>
<reference evidence="3" key="1">
    <citation type="submission" date="2018-06" db="EMBL/GenBank/DDBJ databases">
        <authorList>
            <person name="Zhirakovskaya E."/>
        </authorList>
    </citation>
    <scope>NUCLEOTIDE SEQUENCE</scope>
</reference>
<dbReference type="EMBL" id="UOFK01000104">
    <property type="protein sequence ID" value="VAW76973.1"/>
    <property type="molecule type" value="Genomic_DNA"/>
</dbReference>
<evidence type="ECO:0000259" key="2">
    <source>
        <dbReference type="PROSITE" id="PS50943"/>
    </source>
</evidence>
<dbReference type="InterPro" id="IPR010982">
    <property type="entry name" value="Lambda_DNA-bd_dom_sf"/>
</dbReference>
<accession>A0A3B0YLG3</accession>
<dbReference type="PROSITE" id="PS50943">
    <property type="entry name" value="HTH_CROC1"/>
    <property type="match status" value="1"/>
</dbReference>
<dbReference type="GO" id="GO:0003677">
    <property type="term" value="F:DNA binding"/>
    <property type="evidence" value="ECO:0007669"/>
    <property type="project" value="InterPro"/>
</dbReference>
<feature type="region of interest" description="Disordered" evidence="1">
    <location>
        <begin position="84"/>
        <end position="110"/>
    </location>
</feature>
<name>A0A3B0YLG3_9ZZZZ</name>
<organism evidence="3">
    <name type="scientific">hydrothermal vent metagenome</name>
    <dbReference type="NCBI Taxonomy" id="652676"/>
    <lineage>
        <taxon>unclassified sequences</taxon>
        <taxon>metagenomes</taxon>
        <taxon>ecological metagenomes</taxon>
    </lineage>
</organism>
<dbReference type="CDD" id="cd00093">
    <property type="entry name" value="HTH_XRE"/>
    <property type="match status" value="1"/>
</dbReference>